<comment type="similarity">
    <text evidence="1">Belongs to the short-chain dehydrogenases/reductases (SDR) family.</text>
</comment>
<organism evidence="2 3">
    <name type="scientific">Phyllobacterium myrsinacearum</name>
    <dbReference type="NCBI Taxonomy" id="28101"/>
    <lineage>
        <taxon>Bacteria</taxon>
        <taxon>Pseudomonadati</taxon>
        <taxon>Pseudomonadota</taxon>
        <taxon>Alphaproteobacteria</taxon>
        <taxon>Hyphomicrobiales</taxon>
        <taxon>Phyllobacteriaceae</taxon>
        <taxon>Phyllobacterium</taxon>
    </lineage>
</organism>
<proteinExistence type="inferred from homology"/>
<dbReference type="FunFam" id="3.40.50.720:FF:000642">
    <property type="entry name" value="Short-chain dehydrogenase/reductase SDR"/>
    <property type="match status" value="1"/>
</dbReference>
<gene>
    <name evidence="2" type="ORF">C5750_16935</name>
</gene>
<dbReference type="Proteomes" id="UP000238563">
    <property type="component" value="Unassembled WGS sequence"/>
</dbReference>
<dbReference type="SUPFAM" id="SSF51735">
    <property type="entry name" value="NAD(P)-binding Rossmann-fold domains"/>
    <property type="match status" value="1"/>
</dbReference>
<dbReference type="InterPro" id="IPR050259">
    <property type="entry name" value="SDR"/>
</dbReference>
<dbReference type="CDD" id="cd05344">
    <property type="entry name" value="BKR_like_SDR_like"/>
    <property type="match status" value="1"/>
</dbReference>
<dbReference type="PRINTS" id="PR00081">
    <property type="entry name" value="GDHRDH"/>
</dbReference>
<comment type="caution">
    <text evidence="2">The sequence shown here is derived from an EMBL/GenBank/DDBJ whole genome shotgun (WGS) entry which is preliminary data.</text>
</comment>
<protein>
    <submittedName>
        <fullName evidence="2">Short-chain dehydrogenase</fullName>
    </submittedName>
</protein>
<dbReference type="InterPro" id="IPR036291">
    <property type="entry name" value="NAD(P)-bd_dom_sf"/>
</dbReference>
<evidence type="ECO:0000313" key="2">
    <source>
        <dbReference type="EMBL" id="PRD51549.1"/>
    </source>
</evidence>
<dbReference type="InterPro" id="IPR002347">
    <property type="entry name" value="SDR_fam"/>
</dbReference>
<dbReference type="OrthoDB" id="9793325at2"/>
<dbReference type="PANTHER" id="PTHR42879">
    <property type="entry name" value="3-OXOACYL-(ACYL-CARRIER-PROTEIN) REDUCTASE"/>
    <property type="match status" value="1"/>
</dbReference>
<evidence type="ECO:0000256" key="1">
    <source>
        <dbReference type="ARBA" id="ARBA00006484"/>
    </source>
</evidence>
<name>A0A2S9JFG4_9HYPH</name>
<dbReference type="EMBL" id="PVBT01000005">
    <property type="protein sequence ID" value="PRD51549.1"/>
    <property type="molecule type" value="Genomic_DNA"/>
</dbReference>
<dbReference type="PANTHER" id="PTHR42879:SF6">
    <property type="entry name" value="NADPH-DEPENDENT REDUCTASE BACG"/>
    <property type="match status" value="1"/>
</dbReference>
<keyword evidence="3" id="KW-1185">Reference proteome</keyword>
<dbReference type="Gene3D" id="3.40.50.720">
    <property type="entry name" value="NAD(P)-binding Rossmann-like Domain"/>
    <property type="match status" value="1"/>
</dbReference>
<dbReference type="Pfam" id="PF13561">
    <property type="entry name" value="adh_short_C2"/>
    <property type="match status" value="1"/>
</dbReference>
<dbReference type="RefSeq" id="WP_105735106.1">
    <property type="nucleotide sequence ID" value="NZ_PVBT01000005.1"/>
</dbReference>
<accession>A0A2S9JFG4</accession>
<sequence>MDLGIRGKRAIVCASSKGLGRGVAEKLAEAGVDLTLNARTEAVLRETAKEIADTYDVKVQIVAADVTTEDGRKELLAAEPQPDILVNNAGGPPAGLWSDWHEEEWLKAVNANMLTPIYLMNAILPGMIERKWGRVVNITSGSVKSPIAQLGLSNAARSGLTGFVAGTARQVARHGVIINNLLPGSHETDRIKGFLEKTSETKGISIDEARAEAHAANPTGRFGTKEEFGAAAAFLCSQYAGFIVGQNLLLDGGAFNSTLG</sequence>
<reference evidence="2 3" key="1">
    <citation type="submission" date="2018-02" db="EMBL/GenBank/DDBJ databases">
        <title>The draft genome of Phyllobacterium myrsinacearum DSM5892.</title>
        <authorList>
            <person name="Li L."/>
            <person name="Liu L."/>
            <person name="Zhang X."/>
            <person name="Wang T."/>
        </authorList>
    </citation>
    <scope>NUCLEOTIDE SEQUENCE [LARGE SCALE GENOMIC DNA]</scope>
    <source>
        <strain evidence="2 3">DSM 5892</strain>
    </source>
</reference>
<evidence type="ECO:0000313" key="3">
    <source>
        <dbReference type="Proteomes" id="UP000238563"/>
    </source>
</evidence>
<dbReference type="AlphaFoldDB" id="A0A2S9JFG4"/>